<organism evidence="3 4">
    <name type="scientific">Ideonella lacteola</name>
    <dbReference type="NCBI Taxonomy" id="2984193"/>
    <lineage>
        <taxon>Bacteria</taxon>
        <taxon>Pseudomonadati</taxon>
        <taxon>Pseudomonadota</taxon>
        <taxon>Betaproteobacteria</taxon>
        <taxon>Burkholderiales</taxon>
        <taxon>Sphaerotilaceae</taxon>
        <taxon>Ideonella</taxon>
    </lineage>
</organism>
<dbReference type="RefSeq" id="WP_341425218.1">
    <property type="nucleotide sequence ID" value="NZ_JBBUTG010000004.1"/>
</dbReference>
<name>A0ABU9BLM5_9BURK</name>
<evidence type="ECO:0000256" key="1">
    <source>
        <dbReference type="SAM" id="MobiDB-lite"/>
    </source>
</evidence>
<reference evidence="3 4" key="1">
    <citation type="submission" date="2024-04" db="EMBL/GenBank/DDBJ databases">
        <title>Novel species of the genus Ideonella isolated from streams.</title>
        <authorList>
            <person name="Lu H."/>
        </authorList>
    </citation>
    <scope>NUCLEOTIDE SEQUENCE [LARGE SCALE GENOMIC DNA]</scope>
    <source>
        <strain evidence="3 4">DXS29W</strain>
    </source>
</reference>
<dbReference type="Proteomes" id="UP001371218">
    <property type="component" value="Unassembled WGS sequence"/>
</dbReference>
<feature type="region of interest" description="Disordered" evidence="1">
    <location>
        <begin position="223"/>
        <end position="285"/>
    </location>
</feature>
<evidence type="ECO:0000313" key="4">
    <source>
        <dbReference type="Proteomes" id="UP001371218"/>
    </source>
</evidence>
<keyword evidence="2" id="KW-0732">Signal</keyword>
<keyword evidence="4" id="KW-1185">Reference proteome</keyword>
<comment type="caution">
    <text evidence="3">The sequence shown here is derived from an EMBL/GenBank/DDBJ whole genome shotgun (WGS) entry which is preliminary data.</text>
</comment>
<proteinExistence type="predicted"/>
<feature type="compositionally biased region" description="Low complexity" evidence="1">
    <location>
        <begin position="248"/>
        <end position="263"/>
    </location>
</feature>
<feature type="chain" id="PRO_5045137860" evidence="2">
    <location>
        <begin position="25"/>
        <end position="285"/>
    </location>
</feature>
<evidence type="ECO:0000256" key="2">
    <source>
        <dbReference type="SAM" id="SignalP"/>
    </source>
</evidence>
<protein>
    <submittedName>
        <fullName evidence="3">Uncharacterized protein</fullName>
    </submittedName>
</protein>
<dbReference type="EMBL" id="JBBUTG010000004">
    <property type="protein sequence ID" value="MEK8030847.1"/>
    <property type="molecule type" value="Genomic_DNA"/>
</dbReference>
<evidence type="ECO:0000313" key="3">
    <source>
        <dbReference type="EMBL" id="MEK8030847.1"/>
    </source>
</evidence>
<gene>
    <name evidence="3" type="ORF">AACH06_08485</name>
</gene>
<accession>A0ABU9BLM5</accession>
<sequence>MRLKLALSMTTAALLAAMASPGHATVLPYKNVDALVNEADGIVIGTVRSVQASASKPHDVHTYVTLDHLEVLSGRLNAPTLTLRVRGGLVDGRGLHVDGAPSFAPNERVLLFVQGNGKDLVPLVGWGQGMFRLVPDAATGKTKVQDAEGHDIVGMAEGHVQRREGDEMDVVLLGAPEMTRARTPKPEMHAGQTDDGSPSTTVQVQAMPARAMSADRFVAEMRQRAAGHAGKALRSVTPQDVQTEDAGQDAAAPNQRAARQPVAMPEGGGVSLPLPRSQPAVADQR</sequence>
<feature type="region of interest" description="Disordered" evidence="1">
    <location>
        <begin position="179"/>
        <end position="201"/>
    </location>
</feature>
<feature type="signal peptide" evidence="2">
    <location>
        <begin position="1"/>
        <end position="24"/>
    </location>
</feature>